<gene>
    <name evidence="2" type="ORF">ACFSC0_10595</name>
</gene>
<evidence type="ECO:0000256" key="1">
    <source>
        <dbReference type="SAM" id="MobiDB-lite"/>
    </source>
</evidence>
<name>A0ABW4N0W5_9CAUL</name>
<dbReference type="EMBL" id="JBHUEY010000001">
    <property type="protein sequence ID" value="MFD1783842.1"/>
    <property type="molecule type" value="Genomic_DNA"/>
</dbReference>
<evidence type="ECO:0000313" key="2">
    <source>
        <dbReference type="EMBL" id="MFD1783842.1"/>
    </source>
</evidence>
<dbReference type="Proteomes" id="UP001597237">
    <property type="component" value="Unassembled WGS sequence"/>
</dbReference>
<keyword evidence="3" id="KW-1185">Reference proteome</keyword>
<reference evidence="3" key="1">
    <citation type="journal article" date="2019" name="Int. J. Syst. Evol. Microbiol.">
        <title>The Global Catalogue of Microorganisms (GCM) 10K type strain sequencing project: providing services to taxonomists for standard genome sequencing and annotation.</title>
        <authorList>
            <consortium name="The Broad Institute Genomics Platform"/>
            <consortium name="The Broad Institute Genome Sequencing Center for Infectious Disease"/>
            <person name="Wu L."/>
            <person name="Ma J."/>
        </authorList>
    </citation>
    <scope>NUCLEOTIDE SEQUENCE [LARGE SCALE GENOMIC DNA]</scope>
    <source>
        <strain evidence="3">DFY28</strain>
    </source>
</reference>
<proteinExistence type="predicted"/>
<sequence>MNRNIGRLMAAFLVIFAVGSVGAIVYQIMWANPAEACEKARKWWDAKHRVCATPVLISDITGRTIQDKQAEAAARAAIGRPAPEAAEAPAEAAQP</sequence>
<feature type="region of interest" description="Disordered" evidence="1">
    <location>
        <begin position="72"/>
        <end position="95"/>
    </location>
</feature>
<evidence type="ECO:0000313" key="3">
    <source>
        <dbReference type="Proteomes" id="UP001597237"/>
    </source>
</evidence>
<accession>A0ABW4N0W5</accession>
<organism evidence="2 3">
    <name type="scientific">Phenylobacterium terrae</name>
    <dbReference type="NCBI Taxonomy" id="2665495"/>
    <lineage>
        <taxon>Bacteria</taxon>
        <taxon>Pseudomonadati</taxon>
        <taxon>Pseudomonadota</taxon>
        <taxon>Alphaproteobacteria</taxon>
        <taxon>Caulobacterales</taxon>
        <taxon>Caulobacteraceae</taxon>
        <taxon>Phenylobacterium</taxon>
    </lineage>
</organism>
<comment type="caution">
    <text evidence="2">The sequence shown here is derived from an EMBL/GenBank/DDBJ whole genome shotgun (WGS) entry which is preliminary data.</text>
</comment>
<dbReference type="RefSeq" id="WP_377282966.1">
    <property type="nucleotide sequence ID" value="NZ_JBHRSI010000008.1"/>
</dbReference>
<protein>
    <submittedName>
        <fullName evidence="2">Uncharacterized protein</fullName>
    </submittedName>
</protein>